<dbReference type="EMBL" id="JBHSEC010000001">
    <property type="protein sequence ID" value="MFC4409129.1"/>
    <property type="molecule type" value="Genomic_DNA"/>
</dbReference>
<keyword evidence="3" id="KW-1185">Reference proteome</keyword>
<gene>
    <name evidence="2" type="ORF">ACFOZY_01630</name>
</gene>
<dbReference type="PANTHER" id="PTHR33434">
    <property type="entry name" value="DEGV DOMAIN-CONTAINING PROTEIN DR_1986-RELATED"/>
    <property type="match status" value="1"/>
</dbReference>
<name>A0ABV8X1X9_9LACT</name>
<dbReference type="InterPro" id="IPR043168">
    <property type="entry name" value="DegV_C"/>
</dbReference>
<evidence type="ECO:0000313" key="3">
    <source>
        <dbReference type="Proteomes" id="UP001595817"/>
    </source>
</evidence>
<comment type="caution">
    <text evidence="2">The sequence shown here is derived from an EMBL/GenBank/DDBJ whole genome shotgun (WGS) entry which is preliminary data.</text>
</comment>
<keyword evidence="1" id="KW-0446">Lipid-binding</keyword>
<dbReference type="Gene3D" id="3.40.50.10170">
    <property type="match status" value="1"/>
</dbReference>
<evidence type="ECO:0000313" key="2">
    <source>
        <dbReference type="EMBL" id="MFC4409129.1"/>
    </source>
</evidence>
<organism evidence="2 3">
    <name type="scientific">Chungangia koreensis</name>
    <dbReference type="NCBI Taxonomy" id="752657"/>
    <lineage>
        <taxon>Bacteria</taxon>
        <taxon>Bacillati</taxon>
        <taxon>Bacillota</taxon>
        <taxon>Bacilli</taxon>
        <taxon>Lactobacillales</taxon>
        <taxon>Chungangia</taxon>
    </lineage>
</organism>
<dbReference type="Pfam" id="PF02645">
    <property type="entry name" value="DegV"/>
    <property type="match status" value="1"/>
</dbReference>
<proteinExistence type="predicted"/>
<dbReference type="PANTHER" id="PTHR33434:SF8">
    <property type="entry name" value="DEGV DOMAIN-CONTAINING PROTEIN SPR1019"/>
    <property type="match status" value="1"/>
</dbReference>
<dbReference type="InterPro" id="IPR050270">
    <property type="entry name" value="DegV_domain_contain"/>
</dbReference>
<accession>A0ABV8X1X9</accession>
<dbReference type="RefSeq" id="WP_378151555.1">
    <property type="nucleotide sequence ID" value="NZ_JBHSEC010000001.1"/>
</dbReference>
<dbReference type="InterPro" id="IPR003797">
    <property type="entry name" value="DegV"/>
</dbReference>
<sequence length="275" mass="30120">MIKIVTDSAADLPKEMIEKYDITVVPLTVTIDGKEYAEGVDLSPEEFYKKMATSAELPKTSQPTPGVFKEAFSKAGPDEEVLCLTLSSNLSGTYQSAVLAQDLVKEKVTVFDTLGGTLAQGMQVLKAAEMAAEGNSVDEITSSLATFRENMKIVVLLETIENVVKGGRLSKFQGTLARFLDIKVILEAIDGKVEMAEKVRGKKKFHRRAIEMIRERREDFSDTIFGISHTGSNLEDVESLKQQLIEHFNPKAIIVNFMGSTIGTYAGKGGIVISF</sequence>
<dbReference type="Proteomes" id="UP001595817">
    <property type="component" value="Unassembled WGS sequence"/>
</dbReference>
<dbReference type="SUPFAM" id="SSF82549">
    <property type="entry name" value="DAK1/DegV-like"/>
    <property type="match status" value="1"/>
</dbReference>
<dbReference type="PROSITE" id="PS51482">
    <property type="entry name" value="DEGV"/>
    <property type="match status" value="1"/>
</dbReference>
<protein>
    <submittedName>
        <fullName evidence="2">DegV family protein</fullName>
    </submittedName>
</protein>
<dbReference type="Gene3D" id="3.30.1180.10">
    <property type="match status" value="1"/>
</dbReference>
<reference evidence="3" key="1">
    <citation type="journal article" date="2019" name="Int. J. Syst. Evol. Microbiol.">
        <title>The Global Catalogue of Microorganisms (GCM) 10K type strain sequencing project: providing services to taxonomists for standard genome sequencing and annotation.</title>
        <authorList>
            <consortium name="The Broad Institute Genomics Platform"/>
            <consortium name="The Broad Institute Genome Sequencing Center for Infectious Disease"/>
            <person name="Wu L."/>
            <person name="Ma J."/>
        </authorList>
    </citation>
    <scope>NUCLEOTIDE SEQUENCE [LARGE SCALE GENOMIC DNA]</scope>
    <source>
        <strain evidence="3">CCUG 59778</strain>
    </source>
</reference>
<dbReference type="NCBIfam" id="TIGR00762">
    <property type="entry name" value="DegV"/>
    <property type="match status" value="1"/>
</dbReference>
<evidence type="ECO:0000256" key="1">
    <source>
        <dbReference type="ARBA" id="ARBA00023121"/>
    </source>
</evidence>